<dbReference type="PROSITE" id="PS50004">
    <property type="entry name" value="C2"/>
    <property type="match status" value="1"/>
</dbReference>
<feature type="domain" description="C2" evidence="1">
    <location>
        <begin position="1"/>
        <end position="135"/>
    </location>
</feature>
<evidence type="ECO:0000313" key="3">
    <source>
        <dbReference type="Proteomes" id="UP001454036"/>
    </source>
</evidence>
<dbReference type="SMART" id="SM00239">
    <property type="entry name" value="C2"/>
    <property type="match status" value="1"/>
</dbReference>
<dbReference type="Gene3D" id="2.60.40.150">
    <property type="entry name" value="C2 domain"/>
    <property type="match status" value="1"/>
</dbReference>
<proteinExistence type="predicted"/>
<dbReference type="PANTHER" id="PTHR32246:SF66">
    <property type="entry name" value="C2 DOMAIN-CONTAINING PROTEIN"/>
    <property type="match status" value="1"/>
</dbReference>
<dbReference type="Proteomes" id="UP001454036">
    <property type="component" value="Unassembled WGS sequence"/>
</dbReference>
<dbReference type="PANTHER" id="PTHR32246">
    <property type="entry name" value="INGRESSION PROTEIN FIC1"/>
    <property type="match status" value="1"/>
</dbReference>
<evidence type="ECO:0000313" key="2">
    <source>
        <dbReference type="EMBL" id="GAA0170625.1"/>
    </source>
</evidence>
<dbReference type="EMBL" id="BAABME010007325">
    <property type="protein sequence ID" value="GAA0170625.1"/>
    <property type="molecule type" value="Genomic_DNA"/>
</dbReference>
<name>A0AAV3R430_LITER</name>
<accession>A0AAV3R430</accession>
<dbReference type="InterPro" id="IPR000008">
    <property type="entry name" value="C2_dom"/>
</dbReference>
<sequence>MDFTCNQPRIIEVTIISAQGVKNSSSIFSDRLRTFATASTTPHFSWASSNNSGGQNVHDNNKLYITNVDYKGGVNPTWGYKFQLNLDGTFFSQRHSSIYLNLYSKNMLWGQTHIGWCAIPAADIVGGTMPAGLVGYLSYRLWERDGIHGVMELLMLLKAVVGIPVAMGSEFTSISR</sequence>
<dbReference type="Pfam" id="PF00168">
    <property type="entry name" value="C2"/>
    <property type="match status" value="1"/>
</dbReference>
<protein>
    <recommendedName>
        <fullName evidence="1">C2 domain-containing protein</fullName>
    </recommendedName>
</protein>
<comment type="caution">
    <text evidence="2">The sequence shown here is derived from an EMBL/GenBank/DDBJ whole genome shotgun (WGS) entry which is preliminary data.</text>
</comment>
<organism evidence="2 3">
    <name type="scientific">Lithospermum erythrorhizon</name>
    <name type="common">Purple gromwell</name>
    <name type="synonym">Lithospermum officinale var. erythrorhizon</name>
    <dbReference type="NCBI Taxonomy" id="34254"/>
    <lineage>
        <taxon>Eukaryota</taxon>
        <taxon>Viridiplantae</taxon>
        <taxon>Streptophyta</taxon>
        <taxon>Embryophyta</taxon>
        <taxon>Tracheophyta</taxon>
        <taxon>Spermatophyta</taxon>
        <taxon>Magnoliopsida</taxon>
        <taxon>eudicotyledons</taxon>
        <taxon>Gunneridae</taxon>
        <taxon>Pentapetalae</taxon>
        <taxon>asterids</taxon>
        <taxon>lamiids</taxon>
        <taxon>Boraginales</taxon>
        <taxon>Boraginaceae</taxon>
        <taxon>Boraginoideae</taxon>
        <taxon>Lithospermeae</taxon>
        <taxon>Lithospermum</taxon>
    </lineage>
</organism>
<reference evidence="2 3" key="1">
    <citation type="submission" date="2024-01" db="EMBL/GenBank/DDBJ databases">
        <title>The complete chloroplast genome sequence of Lithospermum erythrorhizon: insights into the phylogenetic relationship among Boraginaceae species and the maternal lineages of purple gromwells.</title>
        <authorList>
            <person name="Okada T."/>
            <person name="Watanabe K."/>
        </authorList>
    </citation>
    <scope>NUCLEOTIDE SEQUENCE [LARGE SCALE GENOMIC DNA]</scope>
</reference>
<dbReference type="SUPFAM" id="SSF49562">
    <property type="entry name" value="C2 domain (Calcium/lipid-binding domain, CaLB)"/>
    <property type="match status" value="1"/>
</dbReference>
<gene>
    <name evidence="2" type="ORF">LIER_24848</name>
</gene>
<evidence type="ECO:0000259" key="1">
    <source>
        <dbReference type="PROSITE" id="PS50004"/>
    </source>
</evidence>
<keyword evidence="3" id="KW-1185">Reference proteome</keyword>
<dbReference type="InterPro" id="IPR035892">
    <property type="entry name" value="C2_domain_sf"/>
</dbReference>
<dbReference type="AlphaFoldDB" id="A0AAV3R430"/>